<dbReference type="Gene3D" id="3.40.50.720">
    <property type="entry name" value="NAD(P)-binding Rossmann-like Domain"/>
    <property type="match status" value="1"/>
</dbReference>
<comment type="subunit">
    <text evidence="9">Homodimer.</text>
</comment>
<dbReference type="GO" id="GO:0003978">
    <property type="term" value="F:UDP-glucose 4-epimerase activity"/>
    <property type="evidence" value="ECO:0007669"/>
    <property type="project" value="UniProtKB-UniRule"/>
</dbReference>
<keyword evidence="12" id="KW-1185">Reference proteome</keyword>
<evidence type="ECO:0000313" key="11">
    <source>
        <dbReference type="EMBL" id="KXA38504.1"/>
    </source>
</evidence>
<dbReference type="PANTHER" id="PTHR43725:SF47">
    <property type="entry name" value="UDP-GLUCOSE 4-EPIMERASE"/>
    <property type="match status" value="1"/>
</dbReference>
<evidence type="ECO:0000256" key="5">
    <source>
        <dbReference type="ARBA" id="ARBA00013189"/>
    </source>
</evidence>
<dbReference type="EC" id="5.1.3.2" evidence="5 9"/>
<dbReference type="NCBIfam" id="TIGR01179">
    <property type="entry name" value="galE"/>
    <property type="match status" value="1"/>
</dbReference>
<dbReference type="Pfam" id="PF16363">
    <property type="entry name" value="GDP_Man_Dehyd"/>
    <property type="match status" value="1"/>
</dbReference>
<dbReference type="EMBL" id="LRQG01000113">
    <property type="protein sequence ID" value="KXA38504.1"/>
    <property type="molecule type" value="Genomic_DNA"/>
</dbReference>
<dbReference type="InterPro" id="IPR016040">
    <property type="entry name" value="NAD(P)-bd_dom"/>
</dbReference>
<dbReference type="GO" id="GO:0006012">
    <property type="term" value="P:galactose metabolic process"/>
    <property type="evidence" value="ECO:0007669"/>
    <property type="project" value="UniProtKB-UniPathway"/>
</dbReference>
<dbReference type="PANTHER" id="PTHR43725">
    <property type="entry name" value="UDP-GLUCOSE 4-EPIMERASE"/>
    <property type="match status" value="1"/>
</dbReference>
<comment type="cofactor">
    <cofactor evidence="2 9">
        <name>NAD(+)</name>
        <dbReference type="ChEBI" id="CHEBI:57540"/>
    </cofactor>
</comment>
<gene>
    <name evidence="11" type="ORF">HMPREF3226_01597</name>
</gene>
<dbReference type="PATRIC" id="fig|28128.5.peg.1636"/>
<evidence type="ECO:0000256" key="6">
    <source>
        <dbReference type="ARBA" id="ARBA00018569"/>
    </source>
</evidence>
<dbReference type="SUPFAM" id="SSF51735">
    <property type="entry name" value="NAD(P)-binding Rossmann-fold domains"/>
    <property type="match status" value="1"/>
</dbReference>
<feature type="domain" description="NAD(P)-binding" evidence="10">
    <location>
        <begin position="32"/>
        <end position="356"/>
    </location>
</feature>
<dbReference type="Gene3D" id="3.90.25.10">
    <property type="entry name" value="UDP-galactose 4-epimerase, domain 1"/>
    <property type="match status" value="1"/>
</dbReference>
<dbReference type="Proteomes" id="UP000070533">
    <property type="component" value="Unassembled WGS sequence"/>
</dbReference>
<keyword evidence="9" id="KW-0119">Carbohydrate metabolism</keyword>
<evidence type="ECO:0000256" key="9">
    <source>
        <dbReference type="RuleBase" id="RU366046"/>
    </source>
</evidence>
<comment type="pathway">
    <text evidence="3 9">Carbohydrate metabolism; galactose metabolism.</text>
</comment>
<dbReference type="InterPro" id="IPR036291">
    <property type="entry name" value="NAD(P)-bd_dom_sf"/>
</dbReference>
<dbReference type="eggNOG" id="COG1087">
    <property type="taxonomic scope" value="Bacteria"/>
</dbReference>
<dbReference type="STRING" id="28128.HMPREF3226_01597"/>
<name>A0A133Q6K8_9BACT</name>
<evidence type="ECO:0000256" key="1">
    <source>
        <dbReference type="ARBA" id="ARBA00000083"/>
    </source>
</evidence>
<keyword evidence="7 9" id="KW-0520">NAD</keyword>
<evidence type="ECO:0000256" key="3">
    <source>
        <dbReference type="ARBA" id="ARBA00004947"/>
    </source>
</evidence>
<keyword evidence="8 9" id="KW-0413">Isomerase</keyword>
<dbReference type="GO" id="GO:0005829">
    <property type="term" value="C:cytosol"/>
    <property type="evidence" value="ECO:0007669"/>
    <property type="project" value="TreeGrafter"/>
</dbReference>
<comment type="catalytic activity">
    <reaction evidence="1 9">
        <text>UDP-alpha-D-glucose = UDP-alpha-D-galactose</text>
        <dbReference type="Rhea" id="RHEA:22168"/>
        <dbReference type="ChEBI" id="CHEBI:58885"/>
        <dbReference type="ChEBI" id="CHEBI:66914"/>
        <dbReference type="EC" id="5.1.3.2"/>
    </reaction>
</comment>
<dbReference type="UniPathway" id="UPA00214"/>
<proteinExistence type="inferred from homology"/>
<organism evidence="11 12">
    <name type="scientific">Prevotella corporis</name>
    <dbReference type="NCBI Taxonomy" id="28128"/>
    <lineage>
        <taxon>Bacteria</taxon>
        <taxon>Pseudomonadati</taxon>
        <taxon>Bacteroidota</taxon>
        <taxon>Bacteroidia</taxon>
        <taxon>Bacteroidales</taxon>
        <taxon>Prevotellaceae</taxon>
        <taxon>Prevotella</taxon>
    </lineage>
</organism>
<dbReference type="AlphaFoldDB" id="A0A133Q6K8"/>
<reference evidence="12" key="1">
    <citation type="submission" date="2016-01" db="EMBL/GenBank/DDBJ databases">
        <authorList>
            <person name="Mitreva M."/>
            <person name="Pepin K.H."/>
            <person name="Mihindukulasuriya K.A."/>
            <person name="Fulton R."/>
            <person name="Fronick C."/>
            <person name="O'Laughlin M."/>
            <person name="Miner T."/>
            <person name="Herter B."/>
            <person name="Rosa B.A."/>
            <person name="Cordes M."/>
            <person name="Tomlinson C."/>
            <person name="Wollam A."/>
            <person name="Palsikar V.B."/>
            <person name="Mardis E.R."/>
            <person name="Wilson R.K."/>
        </authorList>
    </citation>
    <scope>NUCLEOTIDE SEQUENCE [LARGE SCALE GENOMIC DNA]</scope>
    <source>
        <strain evidence="12">MJR7716</strain>
    </source>
</reference>
<dbReference type="CDD" id="cd05247">
    <property type="entry name" value="UDP_G4E_1_SDR_e"/>
    <property type="match status" value="1"/>
</dbReference>
<comment type="caution">
    <text evidence="11">The sequence shown here is derived from an EMBL/GenBank/DDBJ whole genome shotgun (WGS) entry which is preliminary data.</text>
</comment>
<evidence type="ECO:0000256" key="2">
    <source>
        <dbReference type="ARBA" id="ARBA00001911"/>
    </source>
</evidence>
<comment type="similarity">
    <text evidence="4 9">Belongs to the NAD(P)-dependent epimerase/dehydratase family.</text>
</comment>
<dbReference type="InterPro" id="IPR005886">
    <property type="entry name" value="UDP_G4E"/>
</dbReference>
<evidence type="ECO:0000256" key="7">
    <source>
        <dbReference type="ARBA" id="ARBA00023027"/>
    </source>
</evidence>
<protein>
    <recommendedName>
        <fullName evidence="6 9">UDP-glucose 4-epimerase</fullName>
        <ecNumber evidence="5 9">5.1.3.2</ecNumber>
    </recommendedName>
</protein>
<evidence type="ECO:0000256" key="8">
    <source>
        <dbReference type="ARBA" id="ARBA00023235"/>
    </source>
</evidence>
<accession>A0A133Q6K8</accession>
<sequence length="371" mass="41464">MIHKDYYLTLLSFLTIFQKHILIQNKMKQTILVTGGTGFIGSHTTVELIEAGYNVIIADNLSNSKIEVLDGIEKITGVRPAFEKVDLEDKDATEKLFQKYSSIEGIIHFAASKAVGESVQKPLMYYRNNVVSLINLLELMPKYDVKGIIFSSSCTVYGQPKPEDLPVTEDAPHQKATSPYGNTKEINEQIILDYIHSGAKIKSIVLRYFNPIGAHPTALIGELPNGVPNNLIPYVTQTAMGIREQLTVFGNDYDTEDGSCIRDYIYVVDLAKAHVAAMTRVLDKEAEPIEYFNIGTGKGNSTLEIVNTFEKATGVKLNWKFGPRREGDIEKIWGDCTKANQVLGWKADTPLEDVLASAWKWQQRLRENGVM</sequence>
<evidence type="ECO:0000313" key="12">
    <source>
        <dbReference type="Proteomes" id="UP000070533"/>
    </source>
</evidence>
<evidence type="ECO:0000259" key="10">
    <source>
        <dbReference type="Pfam" id="PF16363"/>
    </source>
</evidence>
<evidence type="ECO:0000256" key="4">
    <source>
        <dbReference type="ARBA" id="ARBA00007637"/>
    </source>
</evidence>